<sequence>MEAVLSERRHRFSGGPSLFSDRKCTVLGGLPSQHSLLDFLRSPWQNVVCTHSELQLYQVSSARSTVNVLLVIKKKKKKERKKMQSAIRQNIFWTAVTDIILTGERARIWCGVASVFFPARSLPLTREAWGLQMPSLAAGSQGTRGKLVNVSQVISIRMLGTPPLCHLFYCPKWLLASLPPTAWKKNAEKFAYTSCIPASEYPFYV</sequence>
<name>A0A8B8YA00_BALMU</name>
<dbReference type="GeneID" id="118900447"/>
<accession>A0A8B8YA00</accession>
<dbReference type="KEGG" id="bmus:118900447"/>
<dbReference type="RefSeq" id="XP_036718694.1">
    <property type="nucleotide sequence ID" value="XM_036862799.1"/>
</dbReference>
<dbReference type="AlphaFoldDB" id="A0A8B8YA00"/>
<organism evidence="1 2">
    <name type="scientific">Balaenoptera musculus</name>
    <name type="common">Blue whale</name>
    <dbReference type="NCBI Taxonomy" id="9771"/>
    <lineage>
        <taxon>Eukaryota</taxon>
        <taxon>Metazoa</taxon>
        <taxon>Chordata</taxon>
        <taxon>Craniata</taxon>
        <taxon>Vertebrata</taxon>
        <taxon>Euteleostomi</taxon>
        <taxon>Mammalia</taxon>
        <taxon>Eutheria</taxon>
        <taxon>Laurasiatheria</taxon>
        <taxon>Artiodactyla</taxon>
        <taxon>Whippomorpha</taxon>
        <taxon>Cetacea</taxon>
        <taxon>Mysticeti</taxon>
        <taxon>Balaenopteridae</taxon>
        <taxon>Balaenoptera</taxon>
    </lineage>
</organism>
<gene>
    <name evidence="2" type="primary">LOC118900447</name>
</gene>
<proteinExistence type="predicted"/>
<reference evidence="2" key="1">
    <citation type="submission" date="2025-08" db="UniProtKB">
        <authorList>
            <consortium name="RefSeq"/>
        </authorList>
    </citation>
    <scope>IDENTIFICATION</scope>
    <source>
        <tissue evidence="2">Epidermis and Blubber</tissue>
    </source>
</reference>
<evidence type="ECO:0000313" key="1">
    <source>
        <dbReference type="Proteomes" id="UP000694857"/>
    </source>
</evidence>
<protein>
    <submittedName>
        <fullName evidence="2">Uncharacterized protein LOC118900447</fullName>
    </submittedName>
</protein>
<dbReference type="Proteomes" id="UP000694857">
    <property type="component" value="Chromosome 9"/>
</dbReference>
<keyword evidence="1" id="KW-1185">Reference proteome</keyword>
<evidence type="ECO:0000313" key="2">
    <source>
        <dbReference type="RefSeq" id="XP_036718694.1"/>
    </source>
</evidence>